<sequence>MSQDVPGTGTAARKIDLRTDVPHSARIYDHLLGGKDNFAADRAAAAEIVRHQPTLPVSMRANRAFMARMARRLVTEHGVRQFLDIGTGLPTAPNLHEAAQAAAPETRVVYVDNDPIVLVHARALLTGSAEGRTSYLDADLRRPETILDSPELRATLDLSAPVALTMIAILQFFTDEEEAHRLVRALLEPLAPGSLLALSLVPAAAETAASVDDVAAAYRSQGIPMKPRTRAEVAAFFDGLELLEPGIVRSVHWRPDGPVDPDDTNHMYVGVARKP</sequence>
<dbReference type="Gene3D" id="3.40.50.150">
    <property type="entry name" value="Vaccinia Virus protein VP39"/>
    <property type="match status" value="1"/>
</dbReference>
<dbReference type="GO" id="GO:0008168">
    <property type="term" value="F:methyltransferase activity"/>
    <property type="evidence" value="ECO:0007669"/>
    <property type="project" value="UniProtKB-KW"/>
</dbReference>
<dbReference type="InterPro" id="IPR006764">
    <property type="entry name" value="SAM_dep_MeTrfase_SAV2177_type"/>
</dbReference>
<dbReference type="RefSeq" id="WP_220170608.1">
    <property type="nucleotide sequence ID" value="NZ_JAIBOA010000033.1"/>
</dbReference>
<evidence type="ECO:0000313" key="2">
    <source>
        <dbReference type="Proteomes" id="UP000774570"/>
    </source>
</evidence>
<keyword evidence="1" id="KW-0808">Transferase</keyword>
<reference evidence="1 2" key="1">
    <citation type="submission" date="2021-07" db="EMBL/GenBank/DDBJ databases">
        <title>Actinomadura sp. PM05-2 isolated from lichen.</title>
        <authorList>
            <person name="Somphong A."/>
            <person name="Phongsopitanun W."/>
            <person name="Tanasupawat S."/>
            <person name="Peongsungnone V."/>
        </authorList>
    </citation>
    <scope>NUCLEOTIDE SEQUENCE [LARGE SCALE GENOMIC DNA]</scope>
    <source>
        <strain evidence="1 2">PM05-2</strain>
    </source>
</reference>
<proteinExistence type="predicted"/>
<organism evidence="1 2">
    <name type="scientific">Actinomadura parmotrematis</name>
    <dbReference type="NCBI Taxonomy" id="2864039"/>
    <lineage>
        <taxon>Bacteria</taxon>
        <taxon>Bacillati</taxon>
        <taxon>Actinomycetota</taxon>
        <taxon>Actinomycetes</taxon>
        <taxon>Streptosporangiales</taxon>
        <taxon>Thermomonosporaceae</taxon>
        <taxon>Actinomadura</taxon>
    </lineage>
</organism>
<comment type="caution">
    <text evidence="1">The sequence shown here is derived from an EMBL/GenBank/DDBJ whole genome shotgun (WGS) entry which is preliminary data.</text>
</comment>
<dbReference type="PIRSF" id="PIRSF017393">
    <property type="entry name" value="MTase_SAV2177"/>
    <property type="match status" value="1"/>
</dbReference>
<keyword evidence="2" id="KW-1185">Reference proteome</keyword>
<dbReference type="SUPFAM" id="SSF53335">
    <property type="entry name" value="S-adenosyl-L-methionine-dependent methyltransferases"/>
    <property type="match status" value="1"/>
</dbReference>
<dbReference type="Proteomes" id="UP000774570">
    <property type="component" value="Unassembled WGS sequence"/>
</dbReference>
<accession>A0ABS7G3T1</accession>
<gene>
    <name evidence="1" type="ORF">K1Y72_33815</name>
</gene>
<dbReference type="InterPro" id="IPR029063">
    <property type="entry name" value="SAM-dependent_MTases_sf"/>
</dbReference>
<dbReference type="EMBL" id="JAIBOA010000033">
    <property type="protein sequence ID" value="MBW8487372.1"/>
    <property type="molecule type" value="Genomic_DNA"/>
</dbReference>
<dbReference type="Pfam" id="PF04672">
    <property type="entry name" value="Methyltransf_19"/>
    <property type="match status" value="1"/>
</dbReference>
<name>A0ABS7G3T1_9ACTN</name>
<evidence type="ECO:0000313" key="1">
    <source>
        <dbReference type="EMBL" id="MBW8487372.1"/>
    </source>
</evidence>
<protein>
    <submittedName>
        <fullName evidence="1">SAM-dependent methyltransferase</fullName>
    </submittedName>
</protein>
<dbReference type="GO" id="GO:0032259">
    <property type="term" value="P:methylation"/>
    <property type="evidence" value="ECO:0007669"/>
    <property type="project" value="UniProtKB-KW"/>
</dbReference>
<keyword evidence="1" id="KW-0489">Methyltransferase</keyword>